<organism evidence="1 2">
    <name type="scientific">Durusdinium trenchii</name>
    <dbReference type="NCBI Taxonomy" id="1381693"/>
    <lineage>
        <taxon>Eukaryota</taxon>
        <taxon>Sar</taxon>
        <taxon>Alveolata</taxon>
        <taxon>Dinophyceae</taxon>
        <taxon>Suessiales</taxon>
        <taxon>Symbiodiniaceae</taxon>
        <taxon>Durusdinium</taxon>
    </lineage>
</organism>
<keyword evidence="2" id="KW-1185">Reference proteome</keyword>
<name>A0ABP0L5T0_9DINO</name>
<dbReference type="Proteomes" id="UP001642484">
    <property type="component" value="Unassembled WGS sequence"/>
</dbReference>
<dbReference type="EMBL" id="CAXAMN010011159">
    <property type="protein sequence ID" value="CAK9034544.1"/>
    <property type="molecule type" value="Genomic_DNA"/>
</dbReference>
<protein>
    <submittedName>
        <fullName evidence="1">Uncharacterized protein</fullName>
    </submittedName>
</protein>
<accession>A0ABP0L5T0</accession>
<evidence type="ECO:0000313" key="1">
    <source>
        <dbReference type="EMBL" id="CAK9034544.1"/>
    </source>
</evidence>
<reference evidence="1 2" key="1">
    <citation type="submission" date="2024-02" db="EMBL/GenBank/DDBJ databases">
        <authorList>
            <person name="Chen Y."/>
            <person name="Shah S."/>
            <person name="Dougan E. K."/>
            <person name="Thang M."/>
            <person name="Chan C."/>
        </authorList>
    </citation>
    <scope>NUCLEOTIDE SEQUENCE [LARGE SCALE GENOMIC DNA]</scope>
</reference>
<gene>
    <name evidence="1" type="ORF">CCMP2556_LOCUS19543</name>
</gene>
<evidence type="ECO:0000313" key="2">
    <source>
        <dbReference type="Proteomes" id="UP001642484"/>
    </source>
</evidence>
<comment type="caution">
    <text evidence="1">The sequence shown here is derived from an EMBL/GenBank/DDBJ whole genome shotgun (WGS) entry which is preliminary data.</text>
</comment>
<proteinExistence type="predicted"/>
<sequence>MGAANQKELISSTAVVPMDPKEAESSEEPQAFAQDKAARNSEKKMSKRPSSLWITMSSTPNERALERAPAPAAVPAADSPPSDPSSSPPSASATPGVGAGAAGTAVPKVARLALPKAKAKACVSADGTGAGGAEARASLFSLWPTKPPSEGEQRVRKSVANLAHNWLSRIRGKRHAAGVMPTPEFLE</sequence>